<protein>
    <submittedName>
        <fullName evidence="3">P-type conjugative transfer protein TrbJ</fullName>
    </submittedName>
</protein>
<feature type="coiled-coil region" evidence="1">
    <location>
        <begin position="43"/>
        <end position="77"/>
    </location>
</feature>
<organism evidence="3 4">
    <name type="scientific">Hyphococcus aureus</name>
    <dbReference type="NCBI Taxonomy" id="2666033"/>
    <lineage>
        <taxon>Bacteria</taxon>
        <taxon>Pseudomonadati</taxon>
        <taxon>Pseudomonadota</taxon>
        <taxon>Alphaproteobacteria</taxon>
        <taxon>Parvularculales</taxon>
        <taxon>Parvularculaceae</taxon>
        <taxon>Hyphococcus</taxon>
    </lineage>
</organism>
<accession>A0ABW1KXK3</accession>
<keyword evidence="2" id="KW-0732">Signal</keyword>
<feature type="signal peptide" evidence="2">
    <location>
        <begin position="1"/>
        <end position="25"/>
    </location>
</feature>
<evidence type="ECO:0000313" key="4">
    <source>
        <dbReference type="Proteomes" id="UP001596116"/>
    </source>
</evidence>
<dbReference type="EMBL" id="JBHPON010000001">
    <property type="protein sequence ID" value="MFC6035387.1"/>
    <property type="molecule type" value="Genomic_DNA"/>
</dbReference>
<evidence type="ECO:0000256" key="2">
    <source>
        <dbReference type="SAM" id="SignalP"/>
    </source>
</evidence>
<proteinExistence type="predicted"/>
<evidence type="ECO:0000313" key="3">
    <source>
        <dbReference type="EMBL" id="MFC6035387.1"/>
    </source>
</evidence>
<keyword evidence="4" id="KW-1185">Reference proteome</keyword>
<reference evidence="3 4" key="1">
    <citation type="submission" date="2024-09" db="EMBL/GenBank/DDBJ databases">
        <authorList>
            <person name="Zhang Z.-H."/>
        </authorList>
    </citation>
    <scope>NUCLEOTIDE SEQUENCE [LARGE SCALE GENOMIC DNA]</scope>
    <source>
        <strain evidence="3 4">HHTR114</strain>
    </source>
</reference>
<comment type="caution">
    <text evidence="3">The sequence shown here is derived from an EMBL/GenBank/DDBJ whole genome shotgun (WGS) entry which is preliminary data.</text>
</comment>
<dbReference type="NCBIfam" id="TIGR02780">
    <property type="entry name" value="TrbJ_Ti"/>
    <property type="match status" value="1"/>
</dbReference>
<gene>
    <name evidence="3" type="primary">trbJ</name>
    <name evidence="3" type="ORF">ACFMB1_07520</name>
</gene>
<dbReference type="InterPro" id="IPR014147">
    <property type="entry name" value="T4SS_TrbJ"/>
</dbReference>
<name>A0ABW1KXK3_9PROT</name>
<sequence length="244" mass="26260">MKKSIISIIMLGAMPVMSIAGTAHAQFGFGGIVYDPTNHAQNLLTAARSLTQIENQIKQLAHEVTMLENQAKDLANLPTSVADDLKAKLLTIDALISVADGIAYKVSEIETDYETIYRETYGASPPAAPVIVAEARDAWKQSRAGYKHSLQVQAQVVTNIRDDIDELHGLVGESQGAGGNLQVLQAGNQIAALSAEQMMQIQTLLAAQYRAEALEASRALAERERGKARLIRFLGDDDAYTPGG</sequence>
<keyword evidence="1" id="KW-0175">Coiled coil</keyword>
<dbReference type="NCBIfam" id="NF010448">
    <property type="entry name" value="PRK13874.1"/>
    <property type="match status" value="1"/>
</dbReference>
<dbReference type="Proteomes" id="UP001596116">
    <property type="component" value="Unassembled WGS sequence"/>
</dbReference>
<evidence type="ECO:0000256" key="1">
    <source>
        <dbReference type="SAM" id="Coils"/>
    </source>
</evidence>
<dbReference type="SUPFAM" id="SSF101082">
    <property type="entry name" value="Typo IV secretion system protein TraC"/>
    <property type="match status" value="1"/>
</dbReference>
<feature type="chain" id="PRO_5046242741" evidence="2">
    <location>
        <begin position="26"/>
        <end position="244"/>
    </location>
</feature>
<dbReference type="RefSeq" id="WP_379879290.1">
    <property type="nucleotide sequence ID" value="NZ_JBHPON010000001.1"/>
</dbReference>